<dbReference type="Gene3D" id="3.90.320.10">
    <property type="match status" value="1"/>
</dbReference>
<proteinExistence type="predicted"/>
<reference evidence="1 2" key="1">
    <citation type="submission" date="2019-02" db="EMBL/GenBank/DDBJ databases">
        <title>Deep-cultivation of Planctomycetes and their phenomic and genomic characterization uncovers novel biology.</title>
        <authorList>
            <person name="Wiegand S."/>
            <person name="Jogler M."/>
            <person name="Boedeker C."/>
            <person name="Pinto D."/>
            <person name="Vollmers J."/>
            <person name="Rivas-Marin E."/>
            <person name="Kohn T."/>
            <person name="Peeters S.H."/>
            <person name="Heuer A."/>
            <person name="Rast P."/>
            <person name="Oberbeckmann S."/>
            <person name="Bunk B."/>
            <person name="Jeske O."/>
            <person name="Meyerdierks A."/>
            <person name="Storesund J.E."/>
            <person name="Kallscheuer N."/>
            <person name="Luecker S."/>
            <person name="Lage O.M."/>
            <person name="Pohl T."/>
            <person name="Merkel B.J."/>
            <person name="Hornburger P."/>
            <person name="Mueller R.-W."/>
            <person name="Bruemmer F."/>
            <person name="Labrenz M."/>
            <person name="Spormann A.M."/>
            <person name="Op Den Camp H."/>
            <person name="Overmann J."/>
            <person name="Amann R."/>
            <person name="Jetten M.S.M."/>
            <person name="Mascher T."/>
            <person name="Medema M.H."/>
            <person name="Devos D.P."/>
            <person name="Kaster A.-K."/>
            <person name="Ovreas L."/>
            <person name="Rohde M."/>
            <person name="Galperin M.Y."/>
            <person name="Jogler C."/>
        </authorList>
    </citation>
    <scope>NUCLEOTIDE SEQUENCE [LARGE SCALE GENOMIC DNA]</scope>
    <source>
        <strain evidence="1 2">Pla52o</strain>
    </source>
</reference>
<accession>A0A5C6BZ87</accession>
<comment type="caution">
    <text evidence="1">The sequence shown here is derived from an EMBL/GenBank/DDBJ whole genome shotgun (WGS) entry which is preliminary data.</text>
</comment>
<gene>
    <name evidence="1" type="ORF">Pla52o_52610</name>
</gene>
<organism evidence="1 2">
    <name type="scientific">Novipirellula galeiformis</name>
    <dbReference type="NCBI Taxonomy" id="2528004"/>
    <lineage>
        <taxon>Bacteria</taxon>
        <taxon>Pseudomonadati</taxon>
        <taxon>Planctomycetota</taxon>
        <taxon>Planctomycetia</taxon>
        <taxon>Pirellulales</taxon>
        <taxon>Pirellulaceae</taxon>
        <taxon>Novipirellula</taxon>
    </lineage>
</organism>
<dbReference type="InterPro" id="IPR026350">
    <property type="entry name" value="GxxExxY"/>
</dbReference>
<name>A0A5C6BZ87_9BACT</name>
<dbReference type="EMBL" id="SJPT01000013">
    <property type="protein sequence ID" value="TWU17255.1"/>
    <property type="molecule type" value="Genomic_DNA"/>
</dbReference>
<keyword evidence="2" id="KW-1185">Reference proteome</keyword>
<dbReference type="NCBIfam" id="TIGR04256">
    <property type="entry name" value="GxxExxY"/>
    <property type="match status" value="1"/>
</dbReference>
<dbReference type="InterPro" id="IPR011604">
    <property type="entry name" value="PDDEXK-like_dom_sf"/>
</dbReference>
<sequence>MPIELRFTPERWDQERFTKVAYEVLGKTFDIHNEFGRFFDEEIYKRELGFRVGGLSLEEPIDVVFKSYRKQYFIDVLAGSGAIFEFKATESLTERHRSQLINYLLLTGLPRGVLINVRTEKVQHEFVNCTLMPADRQQFEIDDKLWQAETQREIDLRNWVEGFLRDIGVGLDVALYEDVATEFLGGERRVVQNVEIVSQNGNLGSQKFRLCRPRIAFRITALADQLHIFEHHARRILNHTALKAIHWININRSMVTFKTLTA</sequence>
<dbReference type="Proteomes" id="UP000316304">
    <property type="component" value="Unassembled WGS sequence"/>
</dbReference>
<dbReference type="AlphaFoldDB" id="A0A5C6BZ87"/>
<evidence type="ECO:0008006" key="3">
    <source>
        <dbReference type="Google" id="ProtNLM"/>
    </source>
</evidence>
<protein>
    <recommendedName>
        <fullName evidence="3">GxxExxY protein</fullName>
    </recommendedName>
</protein>
<evidence type="ECO:0000313" key="1">
    <source>
        <dbReference type="EMBL" id="TWU17255.1"/>
    </source>
</evidence>
<evidence type="ECO:0000313" key="2">
    <source>
        <dbReference type="Proteomes" id="UP000316304"/>
    </source>
</evidence>
<dbReference type="Pfam" id="PF13366">
    <property type="entry name" value="PDDEXK_3"/>
    <property type="match status" value="1"/>
</dbReference>